<reference evidence="6" key="1">
    <citation type="submission" date="2016-10" db="EMBL/GenBank/DDBJ databases">
        <authorList>
            <person name="de Groot N.N."/>
        </authorList>
    </citation>
    <scope>NUCLEOTIDE SEQUENCE</scope>
</reference>
<protein>
    <submittedName>
        <fullName evidence="6">Ribonuclease T</fullName>
        <ecNumber evidence="6">3.1.13.-</ecNumber>
    </submittedName>
</protein>
<dbReference type="InterPro" id="IPR036397">
    <property type="entry name" value="RNaseH_sf"/>
</dbReference>
<gene>
    <name evidence="4" type="ORF">MNB_SUP05-11-371</name>
    <name evidence="5" type="ORF">MNB_SUP05-6-152</name>
    <name evidence="6" type="ORF">MNB_SUP05-9-373</name>
</gene>
<dbReference type="Pfam" id="PF00929">
    <property type="entry name" value="RNase_T"/>
    <property type="match status" value="1"/>
</dbReference>
<organism evidence="6">
    <name type="scientific">hydrothermal vent metagenome</name>
    <dbReference type="NCBI Taxonomy" id="652676"/>
    <lineage>
        <taxon>unclassified sequences</taxon>
        <taxon>metagenomes</taxon>
        <taxon>ecological metagenomes</taxon>
    </lineage>
</organism>
<dbReference type="Gene3D" id="3.30.420.10">
    <property type="entry name" value="Ribonuclease H-like superfamily/Ribonuclease H"/>
    <property type="match status" value="1"/>
</dbReference>
<dbReference type="SMART" id="SM00479">
    <property type="entry name" value="EXOIII"/>
    <property type="match status" value="1"/>
</dbReference>
<dbReference type="InterPro" id="IPR012337">
    <property type="entry name" value="RNaseH-like_sf"/>
</dbReference>
<feature type="domain" description="Exonuclease" evidence="3">
    <location>
        <begin position="12"/>
        <end position="196"/>
    </location>
</feature>
<dbReference type="GO" id="GO:0003676">
    <property type="term" value="F:nucleic acid binding"/>
    <property type="evidence" value="ECO:0007669"/>
    <property type="project" value="InterPro"/>
</dbReference>
<evidence type="ECO:0000259" key="3">
    <source>
        <dbReference type="SMART" id="SM00479"/>
    </source>
</evidence>
<keyword evidence="2 6" id="KW-0378">Hydrolase</keyword>
<dbReference type="EC" id="3.1.13.-" evidence="6"/>
<dbReference type="InterPro" id="IPR005987">
    <property type="entry name" value="RNase_T"/>
</dbReference>
<proteinExistence type="inferred from homology"/>
<evidence type="ECO:0000256" key="1">
    <source>
        <dbReference type="ARBA" id="ARBA00022694"/>
    </source>
</evidence>
<dbReference type="PANTHER" id="PTHR30231">
    <property type="entry name" value="DNA POLYMERASE III SUBUNIT EPSILON"/>
    <property type="match status" value="1"/>
</dbReference>
<dbReference type="GO" id="GO:0008408">
    <property type="term" value="F:3'-5' exonuclease activity"/>
    <property type="evidence" value="ECO:0007669"/>
    <property type="project" value="TreeGrafter"/>
</dbReference>
<dbReference type="GO" id="GO:0005829">
    <property type="term" value="C:cytosol"/>
    <property type="evidence" value="ECO:0007669"/>
    <property type="project" value="TreeGrafter"/>
</dbReference>
<dbReference type="HAMAP" id="MF_00157">
    <property type="entry name" value="RNase_T"/>
    <property type="match status" value="1"/>
</dbReference>
<evidence type="ECO:0000313" key="5">
    <source>
        <dbReference type="EMBL" id="SFV80798.1"/>
    </source>
</evidence>
<dbReference type="EMBL" id="FPHX01000289">
    <property type="protein sequence ID" value="SFV86540.1"/>
    <property type="molecule type" value="Genomic_DNA"/>
</dbReference>
<evidence type="ECO:0000313" key="6">
    <source>
        <dbReference type="EMBL" id="SFV86540.1"/>
    </source>
</evidence>
<dbReference type="EMBL" id="FPHV01000009">
    <property type="protein sequence ID" value="SFV80798.1"/>
    <property type="molecule type" value="Genomic_DNA"/>
</dbReference>
<dbReference type="PANTHER" id="PTHR30231:SF2">
    <property type="entry name" value="RIBONUCLEASE T"/>
    <property type="match status" value="1"/>
</dbReference>
<dbReference type="SUPFAM" id="SSF53098">
    <property type="entry name" value="Ribonuclease H-like"/>
    <property type="match status" value="1"/>
</dbReference>
<dbReference type="GO" id="GO:0008033">
    <property type="term" value="P:tRNA processing"/>
    <property type="evidence" value="ECO:0007669"/>
    <property type="project" value="UniProtKB-KW"/>
</dbReference>
<dbReference type="EMBL" id="FPHS01000092">
    <property type="protein sequence ID" value="SFV79026.1"/>
    <property type="molecule type" value="Genomic_DNA"/>
</dbReference>
<evidence type="ECO:0000256" key="2">
    <source>
        <dbReference type="ARBA" id="ARBA00022801"/>
    </source>
</evidence>
<evidence type="ECO:0000313" key="4">
    <source>
        <dbReference type="EMBL" id="SFV79026.1"/>
    </source>
</evidence>
<sequence length="197" mass="21933">MIKIKDRIRGYLPIVIDIETGGFNDETDAMLEICAIIIGIDDQGVYYPKEPVHFHVTPFKGANLDPSALKFNGIDVDNPLRMAVSEKQALGEIFKTARAEMKTEECTRSILVGHNAFFDLGFLYAASNRSNLKNPFHQFSTIDTVSLSALCYGETVLAKAIRVADIEWNDASAHSALYDTQKTAELFCQIFNAQVYS</sequence>
<dbReference type="NCBIfam" id="TIGR01298">
    <property type="entry name" value="RNaseT"/>
    <property type="match status" value="1"/>
</dbReference>
<dbReference type="AlphaFoldDB" id="A0A1W1DXU8"/>
<dbReference type="InterPro" id="IPR013520">
    <property type="entry name" value="Ribonucl_H"/>
</dbReference>
<keyword evidence="1" id="KW-0819">tRNA processing</keyword>
<dbReference type="GO" id="GO:0004540">
    <property type="term" value="F:RNA nuclease activity"/>
    <property type="evidence" value="ECO:0007669"/>
    <property type="project" value="InterPro"/>
</dbReference>
<name>A0A1W1DXU8_9ZZZZ</name>
<accession>A0A1W1DXU8</accession>
<dbReference type="GO" id="GO:0045004">
    <property type="term" value="P:DNA replication proofreading"/>
    <property type="evidence" value="ECO:0007669"/>
    <property type="project" value="TreeGrafter"/>
</dbReference>